<dbReference type="AlphaFoldDB" id="A0A7K1T0R6"/>
<accession>A0A7K1T0R6</accession>
<dbReference type="InterPro" id="IPR041700">
    <property type="entry name" value="OMP_b-brl_3"/>
</dbReference>
<gene>
    <name evidence="3" type="ORF">GO621_16705</name>
</gene>
<dbReference type="EMBL" id="WPIK01000019">
    <property type="protein sequence ID" value="MVN23166.1"/>
    <property type="molecule type" value="Genomic_DNA"/>
</dbReference>
<sequence>MKGIILTLFICFASQFLLAQNSYRIKGSVADTVANVKLYNTTVVVLNAKDSTLRKFTRAAEDGTFNIVGLNKGKFILLVSYPNYADYVENFSLDSLNKEHDFKRISMLLKARLLAGVIIKGTRAAIKIKGDTTEFDASSFKVQPNAKVEDLLKQLPGIQVDKDGKITAQGQVVNKVLVDGEEFFGDDPTLVTKNIRSDMVDKVQLYDKSSDQAAFTGVDDGKKTKTINIKLKEDKKNGYFGKIDAGAATDKYYQEQLLFNKFWGKKKLSAYGTLANTGKTGLGWEDSNKYGASNANTEIGDDGSVSIYISGGDDLDSFDGRYNGQGIPVARTGGLHFDNKFNGDKESINTNYKTGFLNVKGNRDNLSQNTLPTGLIKSNTAQDFNNSIFRQKLDAAYSIKLDTTSTLKITIDGTIKSNKTRNNYLATSQRGNDTLLNRSNRILTNDGDEKILNASLFYTKKFKKKGRTFSANFTEALDQSNTKGYLNTEIDYYNNLGRLDSTQRINQYKTTDLQSSVFNSNFTFSEPLTKTVTLTGNYRFILNNSSINRLSYNQSLPGEYDRVDNTLSSNYKLNQTSNQAGAVFNYKKNKTIFNFGTKIAAVNFDQTDLYTQNELKRNFINYNPQASYQYRFSAQRSIHMDYNGNNTQPNLDQIQPVRVNTDPLNITIGNPDLKPSFTNRFNMYYNSYKIISGQSIYTSLGYSTTSNAIISNTMTDSAGKSTYQSINLRGKQTANFYFYGGYYQKIKKLDIDAGLNGNANGNTYYSYTNGVLNKTQSYTYAVSARLSKYKEKKYEVSLSAGPTYTRSQSSLLTAINNNGTGFNANGDFGIYLPKKFRISTDQQYTYQGKTASFNQDFQRLIINASLSKAFFKDESLKLMISGNDLLNQNVGFNRSATSTLLTQSTYTTIRRYFMFSIVYDFSKMGGAPQK</sequence>
<dbReference type="Proteomes" id="UP000462014">
    <property type="component" value="Unassembled WGS sequence"/>
</dbReference>
<reference evidence="3 4" key="1">
    <citation type="submission" date="2019-12" db="EMBL/GenBank/DDBJ databases">
        <title>Mucilaginibacter sp. HMF7410 genome sequencing and assembly.</title>
        <authorList>
            <person name="Kang H."/>
            <person name="Cha I."/>
            <person name="Kim H."/>
            <person name="Joh K."/>
        </authorList>
    </citation>
    <scope>NUCLEOTIDE SEQUENCE [LARGE SCALE GENOMIC DNA]</scope>
    <source>
        <strain evidence="3 4">HMF7410</strain>
    </source>
</reference>
<comment type="caution">
    <text evidence="3">The sequence shown here is derived from an EMBL/GenBank/DDBJ whole genome shotgun (WGS) entry which is preliminary data.</text>
</comment>
<organism evidence="3 4">
    <name type="scientific">Mucilaginibacter arboris</name>
    <dbReference type="NCBI Taxonomy" id="2682090"/>
    <lineage>
        <taxon>Bacteria</taxon>
        <taxon>Pseudomonadati</taxon>
        <taxon>Bacteroidota</taxon>
        <taxon>Sphingobacteriia</taxon>
        <taxon>Sphingobacteriales</taxon>
        <taxon>Sphingobacteriaceae</taxon>
        <taxon>Mucilaginibacter</taxon>
    </lineage>
</organism>
<keyword evidence="4" id="KW-1185">Reference proteome</keyword>
<evidence type="ECO:0000256" key="1">
    <source>
        <dbReference type="SAM" id="SignalP"/>
    </source>
</evidence>
<dbReference type="GO" id="GO:0030246">
    <property type="term" value="F:carbohydrate binding"/>
    <property type="evidence" value="ECO:0007669"/>
    <property type="project" value="InterPro"/>
</dbReference>
<feature type="signal peptide" evidence="1">
    <location>
        <begin position="1"/>
        <end position="19"/>
    </location>
</feature>
<dbReference type="Pfam" id="PF14905">
    <property type="entry name" value="OMP_b-brl_3"/>
    <property type="match status" value="1"/>
</dbReference>
<name>A0A7K1T0R6_9SPHI</name>
<protein>
    <submittedName>
        <fullName evidence="3">Outer membrane beta-barrel protein</fullName>
    </submittedName>
</protein>
<feature type="chain" id="PRO_5029875788" evidence="1">
    <location>
        <begin position="20"/>
        <end position="930"/>
    </location>
</feature>
<dbReference type="RefSeq" id="WP_157569139.1">
    <property type="nucleotide sequence ID" value="NZ_WPIK01000019.1"/>
</dbReference>
<evidence type="ECO:0000313" key="3">
    <source>
        <dbReference type="EMBL" id="MVN23166.1"/>
    </source>
</evidence>
<feature type="domain" description="Outer membrane protein beta-barrel" evidence="2">
    <location>
        <begin position="460"/>
        <end position="919"/>
    </location>
</feature>
<evidence type="ECO:0000313" key="4">
    <source>
        <dbReference type="Proteomes" id="UP000462014"/>
    </source>
</evidence>
<dbReference type="SUPFAM" id="SSF49452">
    <property type="entry name" value="Starch-binding domain-like"/>
    <property type="match status" value="1"/>
</dbReference>
<evidence type="ECO:0000259" key="2">
    <source>
        <dbReference type="Pfam" id="PF14905"/>
    </source>
</evidence>
<dbReference type="InterPro" id="IPR013784">
    <property type="entry name" value="Carb-bd-like_fold"/>
</dbReference>
<dbReference type="SUPFAM" id="SSF56935">
    <property type="entry name" value="Porins"/>
    <property type="match status" value="2"/>
</dbReference>
<keyword evidence="1" id="KW-0732">Signal</keyword>
<proteinExistence type="predicted"/>